<gene>
    <name evidence="2" type="ORF">DLM86_29640</name>
</gene>
<dbReference type="EMBL" id="QJVJ01000019">
    <property type="protein sequence ID" value="PYI50407.1"/>
    <property type="molecule type" value="Genomic_DNA"/>
</dbReference>
<dbReference type="Proteomes" id="UP000247476">
    <property type="component" value="Unassembled WGS sequence"/>
</dbReference>
<feature type="transmembrane region" description="Helical" evidence="1">
    <location>
        <begin position="6"/>
        <end position="23"/>
    </location>
</feature>
<keyword evidence="3" id="KW-1185">Reference proteome</keyword>
<dbReference type="AlphaFoldDB" id="A0A2V5KJ69"/>
<dbReference type="OrthoDB" id="1683460at2"/>
<protein>
    <submittedName>
        <fullName evidence="2">Uncharacterized protein</fullName>
    </submittedName>
</protein>
<keyword evidence="1" id="KW-1133">Transmembrane helix</keyword>
<feature type="transmembrane region" description="Helical" evidence="1">
    <location>
        <begin position="129"/>
        <end position="151"/>
    </location>
</feature>
<evidence type="ECO:0000313" key="3">
    <source>
        <dbReference type="Proteomes" id="UP000247476"/>
    </source>
</evidence>
<name>A0A2V5KJ69_9BACL</name>
<comment type="caution">
    <text evidence="2">The sequence shown here is derived from an EMBL/GenBank/DDBJ whole genome shotgun (WGS) entry which is preliminary data.</text>
</comment>
<keyword evidence="1" id="KW-0472">Membrane</keyword>
<reference evidence="2 3" key="1">
    <citation type="submission" date="2018-05" db="EMBL/GenBank/DDBJ databases">
        <title>Paenibacillus flagellatus sp. nov., isolated from selenium mineral soil.</title>
        <authorList>
            <person name="Dai X."/>
        </authorList>
    </citation>
    <scope>NUCLEOTIDE SEQUENCE [LARGE SCALE GENOMIC DNA]</scope>
    <source>
        <strain evidence="2 3">DXL2</strain>
    </source>
</reference>
<keyword evidence="1" id="KW-0812">Transmembrane</keyword>
<accession>A0A2V5KJ69</accession>
<proteinExistence type="predicted"/>
<dbReference type="RefSeq" id="WP_110843668.1">
    <property type="nucleotide sequence ID" value="NZ_QJVJ01000019.1"/>
</dbReference>
<feature type="transmembrane region" description="Helical" evidence="1">
    <location>
        <begin position="35"/>
        <end position="55"/>
    </location>
</feature>
<dbReference type="InterPro" id="IPR048147">
    <property type="entry name" value="CBO0543-like"/>
</dbReference>
<sequence>MSVDWYILIGVWAAGAAMLVFFVPKERSRVAQVAFLIKQLITWVIGLVVVEIGLLEYPTREFASINRTSFTFEFFAYPAVCALFNARYPTGSGWVKQLSYFSAYCSVMTVTEVLIEANTRLIRYDEWSWYWTWISLFLTFMGSRLFCVWFFRSYAAPGKPSGGKEKNAGNGAEDG</sequence>
<evidence type="ECO:0000256" key="1">
    <source>
        <dbReference type="SAM" id="Phobius"/>
    </source>
</evidence>
<dbReference type="NCBIfam" id="NF041644">
    <property type="entry name" value="CBO0543_fam"/>
    <property type="match status" value="1"/>
</dbReference>
<organism evidence="2 3">
    <name type="scientific">Paenibacillus flagellatus</name>
    <dbReference type="NCBI Taxonomy" id="2211139"/>
    <lineage>
        <taxon>Bacteria</taxon>
        <taxon>Bacillati</taxon>
        <taxon>Bacillota</taxon>
        <taxon>Bacilli</taxon>
        <taxon>Bacillales</taxon>
        <taxon>Paenibacillaceae</taxon>
        <taxon>Paenibacillus</taxon>
    </lineage>
</organism>
<evidence type="ECO:0000313" key="2">
    <source>
        <dbReference type="EMBL" id="PYI50407.1"/>
    </source>
</evidence>